<dbReference type="EMBL" id="GBXM01013706">
    <property type="protein sequence ID" value="JAH94871.1"/>
    <property type="molecule type" value="Transcribed_RNA"/>
</dbReference>
<evidence type="ECO:0000313" key="1">
    <source>
        <dbReference type="EMBL" id="JAH94871.1"/>
    </source>
</evidence>
<accession>A0A0E9WXI5</accession>
<reference evidence="1" key="1">
    <citation type="submission" date="2014-11" db="EMBL/GenBank/DDBJ databases">
        <authorList>
            <person name="Amaro Gonzalez C."/>
        </authorList>
    </citation>
    <scope>NUCLEOTIDE SEQUENCE</scope>
</reference>
<name>A0A0E9WXI5_ANGAN</name>
<sequence length="50" mass="6008">MVQCLISFNKNNSISIVTKVQQYPDFYLYVLSLKNIWVHRIPFSKYQLIN</sequence>
<proteinExistence type="predicted"/>
<organism evidence="1">
    <name type="scientific">Anguilla anguilla</name>
    <name type="common">European freshwater eel</name>
    <name type="synonym">Muraena anguilla</name>
    <dbReference type="NCBI Taxonomy" id="7936"/>
    <lineage>
        <taxon>Eukaryota</taxon>
        <taxon>Metazoa</taxon>
        <taxon>Chordata</taxon>
        <taxon>Craniata</taxon>
        <taxon>Vertebrata</taxon>
        <taxon>Euteleostomi</taxon>
        <taxon>Actinopterygii</taxon>
        <taxon>Neopterygii</taxon>
        <taxon>Teleostei</taxon>
        <taxon>Anguilliformes</taxon>
        <taxon>Anguillidae</taxon>
        <taxon>Anguilla</taxon>
    </lineage>
</organism>
<protein>
    <submittedName>
        <fullName evidence="1">Uncharacterized protein</fullName>
    </submittedName>
</protein>
<dbReference type="AlphaFoldDB" id="A0A0E9WXI5"/>
<reference evidence="1" key="2">
    <citation type="journal article" date="2015" name="Fish Shellfish Immunol.">
        <title>Early steps in the European eel (Anguilla anguilla)-Vibrio vulnificus interaction in the gills: Role of the RtxA13 toxin.</title>
        <authorList>
            <person name="Callol A."/>
            <person name="Pajuelo D."/>
            <person name="Ebbesson L."/>
            <person name="Teles M."/>
            <person name="MacKenzie S."/>
            <person name="Amaro C."/>
        </authorList>
    </citation>
    <scope>NUCLEOTIDE SEQUENCE</scope>
</reference>